<feature type="domain" description="DUF4587" evidence="2">
    <location>
        <begin position="79"/>
        <end position="149"/>
    </location>
</feature>
<dbReference type="GeneID" id="102016705"/>
<evidence type="ECO:0000313" key="3">
    <source>
        <dbReference type="Ensembl" id="ENSCLAP00000010713.1"/>
    </source>
</evidence>
<dbReference type="GeneTree" id="ENSGT00390000002000"/>
<feature type="region of interest" description="Disordered" evidence="1">
    <location>
        <begin position="181"/>
        <end position="227"/>
    </location>
</feature>
<dbReference type="InterPro" id="IPR027904">
    <property type="entry name" value="DUF4587"/>
</dbReference>
<gene>
    <name evidence="3" type="primary">PRR29</name>
</gene>
<dbReference type="RefSeq" id="XP_013358681.1">
    <property type="nucleotide sequence ID" value="XM_013503227.1"/>
</dbReference>
<keyword evidence="4" id="KW-1185">Reference proteome</keyword>
<dbReference type="Ensembl" id="ENSCLAT00000010845.1">
    <property type="protein sequence ID" value="ENSCLAP00000010713.1"/>
    <property type="gene ID" value="ENSCLAG00000007391.1"/>
</dbReference>
<evidence type="ECO:0000313" key="4">
    <source>
        <dbReference type="Proteomes" id="UP000694398"/>
    </source>
</evidence>
<dbReference type="PANTHER" id="PTHR28604">
    <property type="match status" value="1"/>
</dbReference>
<protein>
    <submittedName>
        <fullName evidence="3">Proline rich 29</fullName>
    </submittedName>
</protein>
<dbReference type="OrthoDB" id="8962708at2759"/>
<name>A0A8C2V5U5_CHILA</name>
<proteinExistence type="predicted"/>
<evidence type="ECO:0000259" key="2">
    <source>
        <dbReference type="Pfam" id="PF15248"/>
    </source>
</evidence>
<reference evidence="3" key="2">
    <citation type="submission" date="2025-09" db="UniProtKB">
        <authorList>
            <consortium name="Ensembl"/>
        </authorList>
    </citation>
    <scope>IDENTIFICATION</scope>
</reference>
<evidence type="ECO:0000256" key="1">
    <source>
        <dbReference type="SAM" id="MobiDB-lite"/>
    </source>
</evidence>
<dbReference type="Proteomes" id="UP000694398">
    <property type="component" value="Unassembled WGS sequence"/>
</dbReference>
<dbReference type="PANTHER" id="PTHR28604:SF1">
    <property type="entry name" value="PROLINE-RICH PROTEIN 29"/>
    <property type="match status" value="1"/>
</dbReference>
<accession>A0A8C2V5U5</accession>
<reference evidence="3" key="1">
    <citation type="submission" date="2025-08" db="UniProtKB">
        <authorList>
            <consortium name="Ensembl"/>
        </authorList>
    </citation>
    <scope>IDENTIFICATION</scope>
</reference>
<dbReference type="InterPro" id="IPR038915">
    <property type="entry name" value="PRR29-like"/>
</dbReference>
<organism evidence="3 4">
    <name type="scientific">Chinchilla lanigera</name>
    <name type="common">Long-tailed chinchilla</name>
    <name type="synonym">Chinchilla villidera</name>
    <dbReference type="NCBI Taxonomy" id="34839"/>
    <lineage>
        <taxon>Eukaryota</taxon>
        <taxon>Metazoa</taxon>
        <taxon>Chordata</taxon>
        <taxon>Craniata</taxon>
        <taxon>Vertebrata</taxon>
        <taxon>Euteleostomi</taxon>
        <taxon>Mammalia</taxon>
        <taxon>Eutheria</taxon>
        <taxon>Euarchontoglires</taxon>
        <taxon>Glires</taxon>
        <taxon>Rodentia</taxon>
        <taxon>Hystricomorpha</taxon>
        <taxon>Chinchillidae</taxon>
        <taxon>Chinchilla</taxon>
    </lineage>
</organism>
<dbReference type="AlphaFoldDB" id="A0A8C2V5U5"/>
<dbReference type="CTD" id="92340"/>
<dbReference type="Pfam" id="PF15248">
    <property type="entry name" value="DUF4587"/>
    <property type="match status" value="1"/>
</dbReference>
<sequence>MGAIKNYAPPPKRGQARACVRGAVRWRRRCRGNPDPRSLAMASGAGGSWSRVPLQSAAPTPSVTILQPLPLVVSGPPPQPGRVKEDLLELMSLQNAQMHQLLLSRLVAGALRPEPDSPGPQVYLEGQQGEPEEELCVQEDAPVVVHHHYLPYPVPSVGPLPVWPALFCPFLLSQPSCQGMPRIQHQPPLSGKRKIRAVPPPPPPSATETVGADVPPASDYYDAESLL</sequence>
<dbReference type="OMA" id="QVIMNNI"/>